<evidence type="ECO:0000313" key="2">
    <source>
        <dbReference type="Proteomes" id="UP000184066"/>
    </source>
</evidence>
<keyword evidence="2" id="KW-1185">Reference proteome</keyword>
<dbReference type="RefSeq" id="WP_072747382.1">
    <property type="nucleotide sequence ID" value="NZ_FOHL01000005.1"/>
</dbReference>
<name>A0A1M7TBR8_9RHOB</name>
<dbReference type="STRING" id="1189325.SAMN04488119_105191"/>
<proteinExistence type="predicted"/>
<sequence length="191" mass="20531">MTKARSALNGAARDGAVRIEEAGLQGMLTLRGDFEDARFRAAAEAAAGGAPFPERRRISRKGERALLWMSPDELLVLLPWAEADAAAAEAARALDGLHHLAVNVSDARAMFRIIGAGAREVLAKGAPVDLSRQAFGPGDLRRTRMGQLAVAFWQEDAEPETFGLICFRSVAQYAFDALCVAAREDSLPRAL</sequence>
<dbReference type="AlphaFoldDB" id="A0A1M7TBR8"/>
<gene>
    <name evidence="1" type="ORF">SAMN05216200_105190</name>
</gene>
<protein>
    <submittedName>
        <fullName evidence="1">Sarcosine oxidase subunit gamma</fullName>
    </submittedName>
</protein>
<organism evidence="1 2">
    <name type="scientific">Oceanicella actignis</name>
    <dbReference type="NCBI Taxonomy" id="1189325"/>
    <lineage>
        <taxon>Bacteria</taxon>
        <taxon>Pseudomonadati</taxon>
        <taxon>Pseudomonadota</taxon>
        <taxon>Alphaproteobacteria</taxon>
        <taxon>Rhodobacterales</taxon>
        <taxon>Paracoccaceae</taxon>
        <taxon>Oceanicella</taxon>
    </lineage>
</organism>
<dbReference type="Proteomes" id="UP000184066">
    <property type="component" value="Unassembled WGS sequence"/>
</dbReference>
<reference evidence="1 2" key="1">
    <citation type="submission" date="2016-12" db="EMBL/GenBank/DDBJ databases">
        <authorList>
            <person name="Song W.-J."/>
            <person name="Kurnit D.M."/>
        </authorList>
    </citation>
    <scope>NUCLEOTIDE SEQUENCE [LARGE SCALE GENOMIC DNA]</scope>
    <source>
        <strain evidence="1 2">CGMCC 1.10808</strain>
    </source>
</reference>
<dbReference type="SUPFAM" id="SSF103025">
    <property type="entry name" value="Folate-binding domain"/>
    <property type="match status" value="1"/>
</dbReference>
<dbReference type="Gene3D" id="3.30.1360.120">
    <property type="entry name" value="Probable tRNA modification gtpase trme, domain 1"/>
    <property type="match status" value="1"/>
</dbReference>
<dbReference type="Gene3D" id="3.30.70.1520">
    <property type="entry name" value="Heterotetrameric sarcosine oxidase"/>
    <property type="match status" value="1"/>
</dbReference>
<dbReference type="OrthoDB" id="9814782at2"/>
<evidence type="ECO:0000313" key="1">
    <source>
        <dbReference type="EMBL" id="SHN68121.1"/>
    </source>
</evidence>
<dbReference type="EMBL" id="FRDL01000005">
    <property type="protein sequence ID" value="SHN68121.1"/>
    <property type="molecule type" value="Genomic_DNA"/>
</dbReference>
<dbReference type="Pfam" id="PF04268">
    <property type="entry name" value="SoxG"/>
    <property type="match status" value="1"/>
</dbReference>
<accession>A0A1M7TBR8</accession>
<dbReference type="InterPro" id="IPR007375">
    <property type="entry name" value="SoxG"/>
</dbReference>
<dbReference type="InterPro" id="IPR027266">
    <property type="entry name" value="TrmE/GcvT-like"/>
</dbReference>